<dbReference type="RefSeq" id="WP_095958375.1">
    <property type="nucleotide sequence ID" value="NZ_CP022203.1"/>
</dbReference>
<evidence type="ECO:0000256" key="1">
    <source>
        <dbReference type="SAM" id="SignalP"/>
    </source>
</evidence>
<dbReference type="CDD" id="cd12797">
    <property type="entry name" value="M23_peptidase"/>
    <property type="match status" value="1"/>
</dbReference>
<organism evidence="3 4">
    <name type="scientific">Corallococcus macrosporus DSM 14697</name>
    <dbReference type="NCBI Taxonomy" id="1189310"/>
    <lineage>
        <taxon>Bacteria</taxon>
        <taxon>Pseudomonadati</taxon>
        <taxon>Myxococcota</taxon>
        <taxon>Myxococcia</taxon>
        <taxon>Myxococcales</taxon>
        <taxon>Cystobacterineae</taxon>
        <taxon>Myxococcaceae</taxon>
        <taxon>Corallococcus</taxon>
    </lineage>
</organism>
<feature type="chain" id="PRO_5012738643" evidence="1">
    <location>
        <begin position="30"/>
        <end position="329"/>
    </location>
</feature>
<dbReference type="OrthoDB" id="9815245at2"/>
<dbReference type="InterPro" id="IPR050570">
    <property type="entry name" value="Cell_wall_metabolism_enzyme"/>
</dbReference>
<evidence type="ECO:0000259" key="2">
    <source>
        <dbReference type="Pfam" id="PF01551"/>
    </source>
</evidence>
<dbReference type="Gene3D" id="2.70.70.10">
    <property type="entry name" value="Glucose Permease (Domain IIA)"/>
    <property type="match status" value="1"/>
</dbReference>
<dbReference type="Proteomes" id="UP000217343">
    <property type="component" value="Chromosome"/>
</dbReference>
<dbReference type="SUPFAM" id="SSF51261">
    <property type="entry name" value="Duplicated hybrid motif"/>
    <property type="match status" value="1"/>
</dbReference>
<dbReference type="Pfam" id="PF01551">
    <property type="entry name" value="Peptidase_M23"/>
    <property type="match status" value="1"/>
</dbReference>
<dbReference type="GO" id="GO:0004222">
    <property type="term" value="F:metalloendopeptidase activity"/>
    <property type="evidence" value="ECO:0007669"/>
    <property type="project" value="TreeGrafter"/>
</dbReference>
<name>A0A250JTV9_9BACT</name>
<dbReference type="AlphaFoldDB" id="A0A250JTV9"/>
<evidence type="ECO:0000313" key="4">
    <source>
        <dbReference type="Proteomes" id="UP000217343"/>
    </source>
</evidence>
<reference evidence="3 4" key="1">
    <citation type="submission" date="2017-06" db="EMBL/GenBank/DDBJ databases">
        <title>Sequencing and comparative analysis of myxobacterial genomes.</title>
        <authorList>
            <person name="Rupp O."/>
            <person name="Goesmann A."/>
            <person name="Sogaard-Andersen L."/>
        </authorList>
    </citation>
    <scope>NUCLEOTIDE SEQUENCE [LARGE SCALE GENOMIC DNA]</scope>
    <source>
        <strain evidence="3 4">DSM 14697</strain>
    </source>
</reference>
<keyword evidence="4" id="KW-1185">Reference proteome</keyword>
<protein>
    <submittedName>
        <fullName evidence="3">Peptidase M23</fullName>
    </submittedName>
</protein>
<dbReference type="PANTHER" id="PTHR21666">
    <property type="entry name" value="PEPTIDASE-RELATED"/>
    <property type="match status" value="1"/>
</dbReference>
<sequence>MPSHAPGRKYSKSPFLLLALLALGAKAGAAETASVPVHAERGNAAEEARPRLTLQPGAAKPGDPVLVTVSGVTAPPSGTLAGRALRFFPWGDGYLAITGLPVELTPGAARVTAMGPVTPGAPQVELTGSLDVVESGYPSRELRVAGKYVKPPASVRKRMAADRRAFAEAFAQDFSAPHFSRNFAWPREDRITAPYGDRRTFNGKLSSQHFGVDIDGDPGAPVQAANDGTVVMARNNYAAGNTVLLHHGAGLYTAYFHLSRIDVKPGEVVKQGQLLGKVGSTGRVTGPHLHWGVKVDGLWVDGASLLKLDFFPHLPPSVARGGNADLGTP</sequence>
<proteinExistence type="predicted"/>
<evidence type="ECO:0000313" key="3">
    <source>
        <dbReference type="EMBL" id="ATB47070.1"/>
    </source>
</evidence>
<feature type="signal peptide" evidence="1">
    <location>
        <begin position="1"/>
        <end position="29"/>
    </location>
</feature>
<dbReference type="InterPro" id="IPR016047">
    <property type="entry name" value="M23ase_b-sheet_dom"/>
</dbReference>
<keyword evidence="1" id="KW-0732">Signal</keyword>
<dbReference type="KEGG" id="mmas:MYMAC_002677"/>
<dbReference type="PANTHER" id="PTHR21666:SF270">
    <property type="entry name" value="MUREIN HYDROLASE ACTIVATOR ENVC"/>
    <property type="match status" value="1"/>
</dbReference>
<accession>A0A250JTV9</accession>
<dbReference type="EMBL" id="CP022203">
    <property type="protein sequence ID" value="ATB47070.1"/>
    <property type="molecule type" value="Genomic_DNA"/>
</dbReference>
<feature type="domain" description="M23ase beta-sheet core" evidence="2">
    <location>
        <begin position="208"/>
        <end position="301"/>
    </location>
</feature>
<dbReference type="InterPro" id="IPR011055">
    <property type="entry name" value="Dup_hybrid_motif"/>
</dbReference>
<gene>
    <name evidence="3" type="ORF">MYMAC_002677</name>
</gene>